<dbReference type="GO" id="GO:0032259">
    <property type="term" value="P:methylation"/>
    <property type="evidence" value="ECO:0007669"/>
    <property type="project" value="UniProtKB-KW"/>
</dbReference>
<reference evidence="2 3" key="1">
    <citation type="submission" date="2019-07" db="EMBL/GenBank/DDBJ databases">
        <authorList>
            <person name="Zhu P."/>
        </authorList>
    </citation>
    <scope>NUCLEOTIDE SEQUENCE [LARGE SCALE GENOMIC DNA]</scope>
    <source>
        <strain evidence="2 3">SSL-25</strain>
    </source>
</reference>
<keyword evidence="2" id="KW-0489">Methyltransferase</keyword>
<gene>
    <name evidence="2" type="ORF">FQU76_00695</name>
</gene>
<dbReference type="EMBL" id="CP042266">
    <property type="protein sequence ID" value="QDY75256.1"/>
    <property type="molecule type" value="Genomic_DNA"/>
</dbReference>
<dbReference type="Proteomes" id="UP000320580">
    <property type="component" value="Chromosome"/>
</dbReference>
<dbReference type="InterPro" id="IPR041698">
    <property type="entry name" value="Methyltransf_25"/>
</dbReference>
<dbReference type="RefSeq" id="WP_146478568.1">
    <property type="nucleotide sequence ID" value="NZ_CP042266.1"/>
</dbReference>
<dbReference type="KEGG" id="sqz:FQU76_00695"/>
<dbReference type="PANTHER" id="PTHR43464:SF90">
    <property type="entry name" value="METHYLTRANSFERASE TYPE 11"/>
    <property type="match status" value="1"/>
</dbReference>
<evidence type="ECO:0000259" key="1">
    <source>
        <dbReference type="Pfam" id="PF13649"/>
    </source>
</evidence>
<evidence type="ECO:0000313" key="2">
    <source>
        <dbReference type="EMBL" id="QDY75256.1"/>
    </source>
</evidence>
<keyword evidence="2" id="KW-0808">Transferase</keyword>
<dbReference type="SUPFAM" id="SSF53335">
    <property type="entry name" value="S-adenosyl-L-methionine-dependent methyltransferases"/>
    <property type="match status" value="1"/>
</dbReference>
<dbReference type="Pfam" id="PF13649">
    <property type="entry name" value="Methyltransf_25"/>
    <property type="match status" value="1"/>
</dbReference>
<keyword evidence="3" id="KW-1185">Reference proteome</keyword>
<evidence type="ECO:0000313" key="3">
    <source>
        <dbReference type="Proteomes" id="UP000320580"/>
    </source>
</evidence>
<sequence length="210" mass="22423">MTVTPDPDPAAVFDAIGAAYEDAFAGSPARRDSLDRLLEHLAPGSRILDVGCGTGRPTASVLADAGHEVLGVDVSPVMVALAAERVPGAGFLRADIRELPLEEESFDAVCAYFSLLQMDRADQTRTLRRLTRALTPGGLLAVATVPLDVEAFDAVFMGSPIRVTSFAAEPFKDLLADSGLTVLWEHHGHYTPRLPGAEPEAELFLLCRRG</sequence>
<accession>A0A5B8J275</accession>
<proteinExistence type="predicted"/>
<organism evidence="2 3">
    <name type="scientific">Streptomyces qinzhouensis</name>
    <dbReference type="NCBI Taxonomy" id="2599401"/>
    <lineage>
        <taxon>Bacteria</taxon>
        <taxon>Bacillati</taxon>
        <taxon>Actinomycetota</taxon>
        <taxon>Actinomycetes</taxon>
        <taxon>Kitasatosporales</taxon>
        <taxon>Streptomycetaceae</taxon>
        <taxon>Streptomyces</taxon>
    </lineage>
</organism>
<dbReference type="CDD" id="cd02440">
    <property type="entry name" value="AdoMet_MTases"/>
    <property type="match status" value="1"/>
</dbReference>
<dbReference type="AlphaFoldDB" id="A0A5B8J275"/>
<dbReference type="Gene3D" id="3.40.50.150">
    <property type="entry name" value="Vaccinia Virus protein VP39"/>
    <property type="match status" value="1"/>
</dbReference>
<dbReference type="PANTHER" id="PTHR43464">
    <property type="entry name" value="METHYLTRANSFERASE"/>
    <property type="match status" value="1"/>
</dbReference>
<dbReference type="InterPro" id="IPR029063">
    <property type="entry name" value="SAM-dependent_MTases_sf"/>
</dbReference>
<name>A0A5B8J275_9ACTN</name>
<dbReference type="GO" id="GO:0008168">
    <property type="term" value="F:methyltransferase activity"/>
    <property type="evidence" value="ECO:0007669"/>
    <property type="project" value="UniProtKB-KW"/>
</dbReference>
<dbReference type="OrthoDB" id="9765084at2"/>
<protein>
    <submittedName>
        <fullName evidence="2">Methyltransferase domain-containing protein</fullName>
    </submittedName>
</protein>
<feature type="domain" description="Methyltransferase" evidence="1">
    <location>
        <begin position="47"/>
        <end position="138"/>
    </location>
</feature>